<dbReference type="PANTHER" id="PTHR32387:SF0">
    <property type="entry name" value="PROTEIN NO VEIN"/>
    <property type="match status" value="1"/>
</dbReference>
<dbReference type="InterPro" id="IPR052957">
    <property type="entry name" value="Auxin_embryo_med"/>
</dbReference>
<evidence type="ECO:0000313" key="2">
    <source>
        <dbReference type="EMBL" id="TVY24706.1"/>
    </source>
</evidence>
<dbReference type="SUPFAM" id="SSF55874">
    <property type="entry name" value="ATPase domain of HSP90 chaperone/DNA topoisomerase II/histidine kinase"/>
    <property type="match status" value="1"/>
</dbReference>
<comment type="caution">
    <text evidence="2">The sequence shown here is derived from an EMBL/GenBank/DDBJ whole genome shotgun (WGS) entry which is preliminary data.</text>
</comment>
<dbReference type="PANTHER" id="PTHR32387">
    <property type="entry name" value="WU:FJ29H11"/>
    <property type="match status" value="1"/>
</dbReference>
<dbReference type="EMBL" id="QGMH01000120">
    <property type="protein sequence ID" value="TVY24706.1"/>
    <property type="molecule type" value="Genomic_DNA"/>
</dbReference>
<dbReference type="OrthoDB" id="1262810at2759"/>
<dbReference type="Proteomes" id="UP000431533">
    <property type="component" value="Unassembled WGS sequence"/>
</dbReference>
<dbReference type="GeneID" id="41986923"/>
<sequence>MATNDVISPTEAQQLVKRIALGYGWIGQRARDETHPDALEAIHILQENLGLSVRTLATNLYKSQARFVFELIQNAEDNAYTRAKSNGAVPYIEFTVYPNEIVIDSNEDGFTTENVKSICKVNHSTKGRDGVQQFIGEKGIGFKSVFMVASKVHIQSGSFSFSFEDSPEELEAPTDIDVENPSSGRQAAAARSMGLVTPIWEPADTVLPDPLTRMKLTLRNKLSYSKLLSHFDTLPDTFLLFLNKLGAITITRRDRETAESTTFSRTLDESSRQATLSKAQRIGSEVLRPSLKHYHITRRTLTNLSPDERRNGNSAEVVLAFPFEDEEPIIVDQETYAYLPMGNFGFSFLIQSDFITEGSREGVMEDNLRNNDILDGIAETFLDAVLQLCKHPTLQYKWPRYIPQTIPNPFWRRIKEKIHQLLKERAVLRGQRQGPLRPIRQLKKIHKDFKDQFGDPLVADLDEELYLSSEYQEEDIAALDKLNLAFMNFGDALARFKCDLSRGTARSKFKSNETTDDWHNRTAKLLLQAFKMNWKSSTPDKVRELPCIPLESGEWTAIINGAVYFPRTEGILIPTDLGLRILDEKSFKDPIREELFVALGVEHAKIQDIRALVLERYDKAESFITFETSLNDLQFLYSAYSPRSTVQLRKSTSLFVFNHLGRRIQDDEDLYFQSDEEYSFEKLMGSVLETAPYNNGLVGSFIHPNYLKRIELPPAKRSESHPTLKTWLQRSIGVLSHPRLADSQDSTQLSPIFHYIIKECPENMLGTLKAHGVSYAAVMNSDLASKISEAVVPNTNIGSKSLKETFLPLEILTINCSKFIDVQEFPFLRLENGTDVKGWKFLKAFHVGIEDNLDFWLQVLYYCKFSNAELRYEIYEFIQKKIWTSDSPNEDVQKVRYELSFRCPSTRIPRIYKSASKLTSHYSRNFVNDEKLILAPSRLEGLPSWTCQAFCFWDAPDYLISTIPLLPYLSRFNTTILTAFFQGTLDIPDVSWGNLSDELHDRRLENLHDMKIYQDIYLRLQKMSADMDSEELKSLRADFEARALIYDMQGQCWKPPSKCLWSKDAQVPGKSIISGQYPNLRDLFVGVLKVKIPNLSLLVQELKLVAQSSPSIDDIKSLIWQINAFAPTIKDLAQLDEYKIIPVKCSNGTVELRTGLERFSIIDRQPWADAFEGKLDVVDFSLKEVRSLEPFLSCMSGGRYLSMVVIEKSSFEGSLPEPNLKRTRDLQRRAYALSRCATHFNSPRAKNDNQHLYQLLLKSKVYETDGITGSLEHTLLGITVKIREMKLHIKESPEGLQIYVPKNSRDQEICYLRLLPTTLFNETMMVGVETNSTAALDPEAVSIISAIFASSDDVVDLVLEEAGIVPVSYPDQYEEEFQQSPDNVGADQEQNVESDIETLTSETQPETTSTGLDTPSAQSTTSSNAATSTYRANYQPNVPSQPIQPSNFLAAISQPNLSDRAPRQFTPESSDVEYRRLLNNIITAARNKRGAFPSRGAFNLDELLNALPVEAAEEVNTYDLPFGVRNQNQLAHDMKIGAAGELYAFEILSCLETTLPEFGHHNWESTIRKFVKVHEKYRDMEEWKGSETADITYDDKNGEFTQLLIANGYLDGSIWAAAKPKYFLEVKTTTKEGATKLFVSKSQYRRMHRMKLGAHASDEVYIILRVFNLDKENIDMRLYVDPAGMEDRELKFTPESYSVVPLSSDRR</sequence>
<reference evidence="2 3" key="1">
    <citation type="submission" date="2018-05" db="EMBL/GenBank/DDBJ databases">
        <title>Genome sequencing and assembly of the regulated plant pathogen Lachnellula willkommii and related sister species for the development of diagnostic species identification markers.</title>
        <authorList>
            <person name="Giroux E."/>
            <person name="Bilodeau G."/>
        </authorList>
    </citation>
    <scope>NUCLEOTIDE SEQUENCE [LARGE SCALE GENOMIC DNA]</scope>
    <source>
        <strain evidence="2 3">CBS 185.66</strain>
    </source>
</reference>
<keyword evidence="3" id="KW-1185">Reference proteome</keyword>
<dbReference type="NCBIfam" id="NF047352">
    <property type="entry name" value="P_loop_sacsin"/>
    <property type="match status" value="1"/>
</dbReference>
<evidence type="ECO:0008006" key="4">
    <source>
        <dbReference type="Google" id="ProtNLM"/>
    </source>
</evidence>
<organism evidence="2 3">
    <name type="scientific">Lachnellula hyalina</name>
    <dbReference type="NCBI Taxonomy" id="1316788"/>
    <lineage>
        <taxon>Eukaryota</taxon>
        <taxon>Fungi</taxon>
        <taxon>Dikarya</taxon>
        <taxon>Ascomycota</taxon>
        <taxon>Pezizomycotina</taxon>
        <taxon>Leotiomycetes</taxon>
        <taxon>Helotiales</taxon>
        <taxon>Lachnaceae</taxon>
        <taxon>Lachnellula</taxon>
    </lineage>
</organism>
<dbReference type="Gene3D" id="3.30.565.10">
    <property type="entry name" value="Histidine kinase-like ATPase, C-terminal domain"/>
    <property type="match status" value="1"/>
</dbReference>
<dbReference type="InterPro" id="IPR036890">
    <property type="entry name" value="HATPase_C_sf"/>
</dbReference>
<evidence type="ECO:0000256" key="1">
    <source>
        <dbReference type="SAM" id="MobiDB-lite"/>
    </source>
</evidence>
<feature type="compositionally biased region" description="Polar residues" evidence="1">
    <location>
        <begin position="1397"/>
        <end position="1413"/>
    </location>
</feature>
<accession>A0A8H8QY92</accession>
<evidence type="ECO:0000313" key="3">
    <source>
        <dbReference type="Proteomes" id="UP000431533"/>
    </source>
</evidence>
<proteinExistence type="predicted"/>
<feature type="compositionally biased region" description="Polar residues" evidence="1">
    <location>
        <begin position="1378"/>
        <end position="1389"/>
    </location>
</feature>
<feature type="region of interest" description="Disordered" evidence="1">
    <location>
        <begin position="1376"/>
        <end position="1425"/>
    </location>
</feature>
<gene>
    <name evidence="2" type="ORF">LHYA1_G006725</name>
</gene>
<name>A0A8H8QY92_9HELO</name>
<feature type="compositionally biased region" description="Low complexity" evidence="1">
    <location>
        <begin position="1414"/>
        <end position="1425"/>
    </location>
</feature>
<protein>
    <recommendedName>
        <fullName evidence="4">Protein NO VEIN C-terminal domain-containing protein</fullName>
    </recommendedName>
</protein>
<dbReference type="RefSeq" id="XP_031003494.1">
    <property type="nucleotide sequence ID" value="XM_031151660.1"/>
</dbReference>